<dbReference type="CDD" id="cd12108">
    <property type="entry name" value="Hr-like"/>
    <property type="match status" value="1"/>
</dbReference>
<name>A0ABS6ULZ2_9PSEU</name>
<evidence type="ECO:0000259" key="1">
    <source>
        <dbReference type="Pfam" id="PF01814"/>
    </source>
</evidence>
<keyword evidence="3" id="KW-1185">Reference proteome</keyword>
<dbReference type="Pfam" id="PF01814">
    <property type="entry name" value="Hemerythrin"/>
    <property type="match status" value="1"/>
</dbReference>
<reference evidence="2 3" key="1">
    <citation type="submission" date="2020-11" db="EMBL/GenBank/DDBJ databases">
        <title>Pseudonocardia abyssalis sp. nov. and Pseudonocardia oceani sp. nov., description and phylogenomic analysis of two novel actinomycetes isolated from the deep Southern Ocean.</title>
        <authorList>
            <person name="Parra J."/>
        </authorList>
    </citation>
    <scope>NUCLEOTIDE SEQUENCE [LARGE SCALE GENOMIC DNA]</scope>
    <source>
        <strain evidence="2 3">KRD-168</strain>
    </source>
</reference>
<evidence type="ECO:0000313" key="2">
    <source>
        <dbReference type="EMBL" id="MBW0133266.1"/>
    </source>
</evidence>
<accession>A0ABS6ULZ2</accession>
<organism evidence="2 3">
    <name type="scientific">Pseudonocardia abyssalis</name>
    <dbReference type="NCBI Taxonomy" id="2792008"/>
    <lineage>
        <taxon>Bacteria</taxon>
        <taxon>Bacillati</taxon>
        <taxon>Actinomycetota</taxon>
        <taxon>Actinomycetes</taxon>
        <taxon>Pseudonocardiales</taxon>
        <taxon>Pseudonocardiaceae</taxon>
        <taxon>Pseudonocardia</taxon>
    </lineage>
</organism>
<dbReference type="RefSeq" id="WP_218602677.1">
    <property type="nucleotide sequence ID" value="NZ_JADQDJ010000077.1"/>
</dbReference>
<dbReference type="EMBL" id="JADQDK010000001">
    <property type="protein sequence ID" value="MBW0133266.1"/>
    <property type="molecule type" value="Genomic_DNA"/>
</dbReference>
<sequence length="361" mass="40695">MVVIANQTVVACTPEELFDYCVDIRNEVEWNPTATSVEKLTDGSVGVGTKFLARWKGAPSAIEVECLEFDRPRRWVHDNGGPVAVTFTGSVNPVDGGSLLRVRFDTRPRGWFRLVFPLFVVMTRRHEKANMTHLREAVERRAGVVPGPAAREMPIIHRIFRRQFAEVRALLPEVPPGDAARVGAVAGHLGFLLDSLHMHHTTEDDLIWPKLLDRVGRDAPLVERMEAQHQRIDGLVSEVRTARSAWRADPAPSTSAALADRIGEFLVVLDEHLDEEEQLVVPLIDRHFTAAEWQDVGERGFEKFTPAQRWIALGQMLEVATPADAAMFLDDLPLPVKVLWRMIGRRRYRTYITAVRGERPS</sequence>
<dbReference type="InterPro" id="IPR012312">
    <property type="entry name" value="Hemerythrin-like"/>
</dbReference>
<dbReference type="InterPro" id="IPR019587">
    <property type="entry name" value="Polyketide_cyclase/dehydratase"/>
</dbReference>
<proteinExistence type="predicted"/>
<gene>
    <name evidence="2" type="ORF">I4I81_03225</name>
</gene>
<comment type="caution">
    <text evidence="2">The sequence shown here is derived from an EMBL/GenBank/DDBJ whole genome shotgun (WGS) entry which is preliminary data.</text>
</comment>
<feature type="domain" description="Hemerythrin-like" evidence="1">
    <location>
        <begin position="157"/>
        <end position="284"/>
    </location>
</feature>
<protein>
    <submittedName>
        <fullName evidence="2">Hemerythrin domain-containing protein</fullName>
    </submittedName>
</protein>
<dbReference type="Proteomes" id="UP000694287">
    <property type="component" value="Unassembled WGS sequence"/>
</dbReference>
<evidence type="ECO:0000313" key="3">
    <source>
        <dbReference type="Proteomes" id="UP000694287"/>
    </source>
</evidence>
<dbReference type="Pfam" id="PF10604">
    <property type="entry name" value="Polyketide_cyc2"/>
    <property type="match status" value="1"/>
</dbReference>